<dbReference type="EMBL" id="CP000724">
    <property type="protein sequence ID" value="ABR47153.1"/>
    <property type="molecule type" value="Genomic_DNA"/>
</dbReference>
<accession>A6TLT5</accession>
<evidence type="ECO:0000313" key="1">
    <source>
        <dbReference type="EMBL" id="ABR47153.1"/>
    </source>
</evidence>
<name>A6TLT5_ALKMQ</name>
<dbReference type="Proteomes" id="UP000001572">
    <property type="component" value="Chromosome"/>
</dbReference>
<reference evidence="2" key="1">
    <citation type="journal article" date="2016" name="Genome Announc.">
        <title>Complete genome sequence of Alkaliphilus metalliredigens strain QYMF, an alkaliphilic and metal-reducing bacterium isolated from borax-contaminated leachate ponds.</title>
        <authorList>
            <person name="Hwang C."/>
            <person name="Copeland A."/>
            <person name="Lucas S."/>
            <person name="Lapidus A."/>
            <person name="Barry K."/>
            <person name="Detter J.C."/>
            <person name="Glavina Del Rio T."/>
            <person name="Hammon N."/>
            <person name="Israni S."/>
            <person name="Dalin E."/>
            <person name="Tice H."/>
            <person name="Pitluck S."/>
            <person name="Chertkov O."/>
            <person name="Brettin T."/>
            <person name="Bruce D."/>
            <person name="Han C."/>
            <person name="Schmutz J."/>
            <person name="Larimer F."/>
            <person name="Land M.L."/>
            <person name="Hauser L."/>
            <person name="Kyrpides N."/>
            <person name="Mikhailova N."/>
            <person name="Ye Q."/>
            <person name="Zhou J."/>
            <person name="Richardson P."/>
            <person name="Fields M.W."/>
        </authorList>
    </citation>
    <scope>NUCLEOTIDE SEQUENCE [LARGE SCALE GENOMIC DNA]</scope>
    <source>
        <strain evidence="2">QYMF</strain>
    </source>
</reference>
<dbReference type="AlphaFoldDB" id="A6TLT5"/>
<gene>
    <name evidence="1" type="ordered locus">Amet_0933</name>
</gene>
<organism evidence="1 2">
    <name type="scientific">Alkaliphilus metalliredigens (strain QYMF)</name>
    <dbReference type="NCBI Taxonomy" id="293826"/>
    <lineage>
        <taxon>Bacteria</taxon>
        <taxon>Bacillati</taxon>
        <taxon>Bacillota</taxon>
        <taxon>Clostridia</taxon>
        <taxon>Peptostreptococcales</taxon>
        <taxon>Natronincolaceae</taxon>
        <taxon>Alkaliphilus</taxon>
    </lineage>
</organism>
<sequence>MKEAPLKNRVMSSLIFQHISVVGISTFELQKQFVVAGFHRASPSTSLDKSINRYSI</sequence>
<dbReference type="STRING" id="293826.Amet_0933"/>
<keyword evidence="2" id="KW-1185">Reference proteome</keyword>
<dbReference type="KEGG" id="amt:Amet_0933"/>
<evidence type="ECO:0000313" key="2">
    <source>
        <dbReference type="Proteomes" id="UP000001572"/>
    </source>
</evidence>
<proteinExistence type="predicted"/>
<protein>
    <submittedName>
        <fullName evidence="1">Uncharacterized protein</fullName>
    </submittedName>
</protein>
<dbReference type="HOGENOM" id="CLU_3003837_0_0_9"/>